<feature type="domain" description="Aldehyde dehydrogenase" evidence="6">
    <location>
        <begin position="19"/>
        <end position="473"/>
    </location>
</feature>
<comment type="similarity">
    <text evidence="1 5">Belongs to the aldehyde dehydrogenase family.</text>
</comment>
<dbReference type="FunFam" id="3.40.605.10:FF:000012">
    <property type="entry name" value="NAD-dependent succinate-semialdehyde dehydrogenase"/>
    <property type="match status" value="1"/>
</dbReference>
<dbReference type="AlphaFoldDB" id="A0A0I9X614"/>
<dbReference type="InterPro" id="IPR016163">
    <property type="entry name" value="Ald_DH_C"/>
</dbReference>
<evidence type="ECO:0000256" key="1">
    <source>
        <dbReference type="ARBA" id="ARBA00009986"/>
    </source>
</evidence>
<feature type="active site" evidence="4">
    <location>
        <position position="253"/>
    </location>
</feature>
<dbReference type="InterPro" id="IPR050740">
    <property type="entry name" value="Aldehyde_DH_Superfamily"/>
</dbReference>
<evidence type="ECO:0000313" key="8">
    <source>
        <dbReference type="Proteomes" id="UP000760494"/>
    </source>
</evidence>
<evidence type="ECO:0000256" key="3">
    <source>
        <dbReference type="ARBA" id="ARBA00023002"/>
    </source>
</evidence>
<protein>
    <recommendedName>
        <fullName evidence="6">Aldehyde dehydrogenase domain-containing protein</fullName>
    </recommendedName>
</protein>
<dbReference type="GO" id="GO:0009450">
    <property type="term" value="P:gamma-aminobutyric acid catabolic process"/>
    <property type="evidence" value="ECO:0007669"/>
    <property type="project" value="TreeGrafter"/>
</dbReference>
<name>A0A0I9X614_FUSFU</name>
<dbReference type="EMBL" id="CABFJX010000212">
    <property type="protein sequence ID" value="VTT67572.1"/>
    <property type="molecule type" value="Genomic_DNA"/>
</dbReference>
<dbReference type="PANTHER" id="PTHR43353:SF6">
    <property type="entry name" value="CYTOPLASMIC ALDEHYDE DEHYDROGENASE (EUROFUNG)"/>
    <property type="match status" value="1"/>
</dbReference>
<dbReference type="Gene3D" id="3.40.605.10">
    <property type="entry name" value="Aldehyde Dehydrogenase, Chain A, domain 1"/>
    <property type="match status" value="1"/>
</dbReference>
<evidence type="ECO:0000256" key="5">
    <source>
        <dbReference type="RuleBase" id="RU003345"/>
    </source>
</evidence>
<dbReference type="OrthoDB" id="310895at2759"/>
<dbReference type="Pfam" id="PF00171">
    <property type="entry name" value="Aldedh"/>
    <property type="match status" value="1"/>
</dbReference>
<evidence type="ECO:0000256" key="4">
    <source>
        <dbReference type="PROSITE-ProRule" id="PRU10007"/>
    </source>
</evidence>
<proteinExistence type="inferred from homology"/>
<dbReference type="eggNOG" id="KOG2450">
    <property type="taxonomic scope" value="Eukaryota"/>
</dbReference>
<dbReference type="FunFam" id="3.40.309.10:FF:000010">
    <property type="entry name" value="Gamma-aminobutyraldehyde dehydrogenase"/>
    <property type="match status" value="1"/>
</dbReference>
<dbReference type="InterPro" id="IPR016162">
    <property type="entry name" value="Ald_DH_N"/>
</dbReference>
<dbReference type="SUPFAM" id="SSF53720">
    <property type="entry name" value="ALDH-like"/>
    <property type="match status" value="1"/>
</dbReference>
<keyword evidence="2" id="KW-0521">NADP</keyword>
<dbReference type="InterPro" id="IPR015590">
    <property type="entry name" value="Aldehyde_DH_dom"/>
</dbReference>
<dbReference type="Proteomes" id="UP000760494">
    <property type="component" value="Unassembled WGS sequence"/>
</dbReference>
<sequence>MATKLHTVPFLINGSDHTSERAVDVVSPASGEVVHRYHSADVKDANAAVEAAAEAFKSWRKTRPSERRDLFLKAAEIMEKRRDELRKYSMSETGSDATWADFDISTGISHLKEVAGRIGTLEGAIPTVSDPNTTALVLREPYGVVVAIAPWNAPYILGTRSVVFPMAAGNTVVFKASEVSPRTLWAIADVFREAGLPDGVLNVIFHERANAAAVTAALIEHPEVKKINFTGSTPVGRIIGKLAGENLKPVILELGGKAPAIVWEDADLDLAALQCTLGAFMNSGQVCMSTERILVHKNVKDEFEKKLSATIEQVFSSKADAPVLVASAPVEKNKALIKDAISKGASLVHGNPDVEESSKTRMRPIVVRDVTTEMDIYKSESFGPTVSLMAIETEEEAIKIANDTEYGLSSAVFTSDLQRGLRIAREIETGAVHINNMSIHDESGLPHGGAKASGYGRFGASAGLDEWTRTKNITFRN</sequence>
<dbReference type="Gene3D" id="3.40.309.10">
    <property type="entry name" value="Aldehyde Dehydrogenase, Chain A, domain 2"/>
    <property type="match status" value="1"/>
</dbReference>
<dbReference type="CDD" id="cd07105">
    <property type="entry name" value="ALDH_SaliADH"/>
    <property type="match status" value="1"/>
</dbReference>
<organism evidence="7 8">
    <name type="scientific">Fusarium fujikuroi</name>
    <name type="common">Bakanae and foot rot disease fungus</name>
    <name type="synonym">Gibberella fujikuroi</name>
    <dbReference type="NCBI Taxonomy" id="5127"/>
    <lineage>
        <taxon>Eukaryota</taxon>
        <taxon>Fungi</taxon>
        <taxon>Dikarya</taxon>
        <taxon>Ascomycota</taxon>
        <taxon>Pezizomycotina</taxon>
        <taxon>Sordariomycetes</taxon>
        <taxon>Hypocreomycetidae</taxon>
        <taxon>Hypocreales</taxon>
        <taxon>Nectriaceae</taxon>
        <taxon>Fusarium</taxon>
        <taxon>Fusarium fujikuroi species complex</taxon>
    </lineage>
</organism>
<dbReference type="GO" id="GO:0004777">
    <property type="term" value="F:succinate-semialdehyde dehydrogenase (NAD+) activity"/>
    <property type="evidence" value="ECO:0007669"/>
    <property type="project" value="TreeGrafter"/>
</dbReference>
<dbReference type="PROSITE" id="PS00687">
    <property type="entry name" value="ALDEHYDE_DEHYDR_GLU"/>
    <property type="match status" value="1"/>
</dbReference>
<dbReference type="PANTHER" id="PTHR43353">
    <property type="entry name" value="SUCCINATE-SEMIALDEHYDE DEHYDROGENASE, MITOCHONDRIAL"/>
    <property type="match status" value="1"/>
</dbReference>
<evidence type="ECO:0000259" key="6">
    <source>
        <dbReference type="Pfam" id="PF00171"/>
    </source>
</evidence>
<accession>A0A0I9X614</accession>
<keyword evidence="3 5" id="KW-0560">Oxidoreductase</keyword>
<gene>
    <name evidence="7" type="ORF">C2S_7017</name>
</gene>
<evidence type="ECO:0000313" key="7">
    <source>
        <dbReference type="EMBL" id="VTT67572.1"/>
    </source>
</evidence>
<dbReference type="InterPro" id="IPR016161">
    <property type="entry name" value="Ald_DH/histidinol_DH"/>
</dbReference>
<reference evidence="7" key="1">
    <citation type="submission" date="2019-05" db="EMBL/GenBank/DDBJ databases">
        <authorList>
            <person name="Piombo E."/>
        </authorList>
    </citation>
    <scope>NUCLEOTIDE SEQUENCE</scope>
    <source>
        <strain evidence="7">C2S</strain>
    </source>
</reference>
<comment type="caution">
    <text evidence="7">The sequence shown here is derived from an EMBL/GenBank/DDBJ whole genome shotgun (WGS) entry which is preliminary data.</text>
</comment>
<dbReference type="InterPro" id="IPR029510">
    <property type="entry name" value="Ald_DH_CS_GLU"/>
</dbReference>
<evidence type="ECO:0000256" key="2">
    <source>
        <dbReference type="ARBA" id="ARBA00022857"/>
    </source>
</evidence>